<sequence length="677" mass="75770">MSGETRTKGTENCPVIRSQQQRPQRCRNERSQRAEEFRKRRAKKNEGDPDIVKSPSDHKEYRYINLKNGMNVLLISDWTIDDCTSSDESDTELEDLLISSGTDEEENLATKIREMERNDRNIKESEDGSLDGEVGSEGSGGFGSDSIVEVDPEVREDHDDPEIYEELVKQEDENKMGSTEKQAAAALAIGVGSFCDPDDLPGLAHFLEHRELELLQKKLKEWVAVESDSQQPHLRTKVIEMVKIAADSLEDLGATVTLSEMGIQQLSDAQNIPLPPVILAKLGDDTQKPTVCFYGHVDVMPAKSQDGWKTHPFGLTEIDGNLYGRGATDNKGPVLAWINAVNAFKALNIDLPVNIKFLIEGMEEAGSIGLEKLVEKENERFFSSVDYILISDNTWLSRTKPALTYGARGNACFSVEVEGGEKDLHSGSAGGIIHEPMSDLVALLDSLMNSSGLILIPGIYDDVAPFTEEEKKQYELIEFDVEEHKSNLGVQEFLYDTKEKILSHMWRLPSLSIHGIEGAFYEPGIKTVIPSKVIGKFSIRQVPHMDLSKVEHQVKKHLEDVFSNRRSPNKLTVSMLMGAVPWIANINDPQYTAARKAIRKVFNQDPDMIRDGSTIPIARVFQNITRKSVMMLPIGAMDDGEHSQKEKISRFNYINGTKMFASFLLEISKLQASKWKQ</sequence>
<dbReference type="OrthoDB" id="7832001at2759"/>
<keyword evidence="3" id="KW-0479">Metal-binding</keyword>
<dbReference type="Gene3D" id="3.30.70.360">
    <property type="match status" value="1"/>
</dbReference>
<feature type="compositionally biased region" description="Basic and acidic residues" evidence="5">
    <location>
        <begin position="117"/>
        <end position="126"/>
    </location>
</feature>
<dbReference type="RefSeq" id="XP_013923558.1">
    <property type="nucleotide sequence ID" value="XM_014068083.1"/>
</dbReference>
<feature type="region of interest" description="Disordered" evidence="5">
    <location>
        <begin position="1"/>
        <end position="56"/>
    </location>
</feature>
<dbReference type="InterPro" id="IPR011249">
    <property type="entry name" value="Metalloenz_LuxS/M16"/>
</dbReference>
<evidence type="ECO:0000256" key="5">
    <source>
        <dbReference type="SAM" id="MobiDB-lite"/>
    </source>
</evidence>
<evidence type="ECO:0000256" key="4">
    <source>
        <dbReference type="ARBA" id="ARBA00022801"/>
    </source>
</evidence>
<organism evidence="8 9">
    <name type="scientific">Thamnophis sirtalis</name>
    <dbReference type="NCBI Taxonomy" id="35019"/>
    <lineage>
        <taxon>Eukaryota</taxon>
        <taxon>Metazoa</taxon>
        <taxon>Chordata</taxon>
        <taxon>Craniata</taxon>
        <taxon>Vertebrata</taxon>
        <taxon>Euteleostomi</taxon>
        <taxon>Lepidosauria</taxon>
        <taxon>Squamata</taxon>
        <taxon>Bifurcata</taxon>
        <taxon>Unidentata</taxon>
        <taxon>Episquamata</taxon>
        <taxon>Toxicofera</taxon>
        <taxon>Serpentes</taxon>
        <taxon>Colubroidea</taxon>
        <taxon>Colubridae</taxon>
        <taxon>Natricinae</taxon>
        <taxon>Thamnophis</taxon>
    </lineage>
</organism>
<dbReference type="GO" id="GO:0005829">
    <property type="term" value="C:cytosol"/>
    <property type="evidence" value="ECO:0007669"/>
    <property type="project" value="TreeGrafter"/>
</dbReference>
<name>A0A6I9YGX8_9SAUR</name>
<gene>
    <name evidence="9" type="primary">LOC106550218</name>
</gene>
<dbReference type="Pfam" id="PF01546">
    <property type="entry name" value="Peptidase_M20"/>
    <property type="match status" value="1"/>
</dbReference>
<feature type="domain" description="Peptidase M20 dimerisation" evidence="7">
    <location>
        <begin position="406"/>
        <end position="562"/>
    </location>
</feature>
<dbReference type="CDD" id="cd05676">
    <property type="entry name" value="M20_dipept_like_CNDP"/>
    <property type="match status" value="1"/>
</dbReference>
<comment type="similarity">
    <text evidence="1">Belongs to the peptidase M20A family.</text>
</comment>
<evidence type="ECO:0000256" key="3">
    <source>
        <dbReference type="ARBA" id="ARBA00022723"/>
    </source>
</evidence>
<dbReference type="InterPro" id="IPR051458">
    <property type="entry name" value="Cyt/Met_Dipeptidase"/>
</dbReference>
<accession>A0A6I9YGX8</accession>
<dbReference type="Gene3D" id="3.40.630.10">
    <property type="entry name" value="Zn peptidases"/>
    <property type="match status" value="1"/>
</dbReference>
<evidence type="ECO:0000256" key="2">
    <source>
        <dbReference type="ARBA" id="ARBA00022670"/>
    </source>
</evidence>
<feature type="compositionally biased region" description="Basic and acidic residues" evidence="5">
    <location>
        <begin position="26"/>
        <end position="56"/>
    </location>
</feature>
<dbReference type="KEGG" id="tsr:106550218"/>
<dbReference type="Gene3D" id="3.30.830.10">
    <property type="entry name" value="Metalloenzyme, LuxS/M16 peptidase-like"/>
    <property type="match status" value="1"/>
</dbReference>
<evidence type="ECO:0000313" key="9">
    <source>
        <dbReference type="RefSeq" id="XP_013923558.1"/>
    </source>
</evidence>
<dbReference type="GeneID" id="106550218"/>
<dbReference type="GO" id="GO:0046872">
    <property type="term" value="F:metal ion binding"/>
    <property type="evidence" value="ECO:0007669"/>
    <property type="project" value="UniProtKB-KW"/>
</dbReference>
<protein>
    <submittedName>
        <fullName evidence="9">Beta-Ala-His dipeptidase-like</fullName>
    </submittedName>
</protein>
<keyword evidence="4" id="KW-0378">Hydrolase</keyword>
<keyword evidence="8" id="KW-1185">Reference proteome</keyword>
<dbReference type="PROSITE" id="PS00759">
    <property type="entry name" value="ARGE_DAPE_CPG2_2"/>
    <property type="match status" value="1"/>
</dbReference>
<reference evidence="9" key="1">
    <citation type="submission" date="2025-08" db="UniProtKB">
        <authorList>
            <consortium name="RefSeq"/>
        </authorList>
    </citation>
    <scope>IDENTIFICATION</scope>
    <source>
        <tissue evidence="9">Skeletal muscle</tissue>
    </source>
</reference>
<evidence type="ECO:0000259" key="7">
    <source>
        <dbReference type="Pfam" id="PF07687"/>
    </source>
</evidence>
<dbReference type="SUPFAM" id="SSF53187">
    <property type="entry name" value="Zn-dependent exopeptidases"/>
    <property type="match status" value="1"/>
</dbReference>
<evidence type="ECO:0000256" key="1">
    <source>
        <dbReference type="ARBA" id="ARBA00006247"/>
    </source>
</evidence>
<dbReference type="Pfam" id="PF00675">
    <property type="entry name" value="Peptidase_M16"/>
    <property type="match status" value="1"/>
</dbReference>
<dbReference type="GO" id="GO:0006508">
    <property type="term" value="P:proteolysis"/>
    <property type="evidence" value="ECO:0007669"/>
    <property type="project" value="UniProtKB-KW"/>
</dbReference>
<dbReference type="GO" id="GO:0016805">
    <property type="term" value="F:dipeptidase activity"/>
    <property type="evidence" value="ECO:0007669"/>
    <property type="project" value="TreeGrafter"/>
</dbReference>
<feature type="domain" description="Peptidase M16 N-terminal" evidence="6">
    <location>
        <begin position="179"/>
        <end position="209"/>
    </location>
</feature>
<dbReference type="Pfam" id="PF07687">
    <property type="entry name" value="M20_dimer"/>
    <property type="match status" value="1"/>
</dbReference>
<dbReference type="InterPro" id="IPR011765">
    <property type="entry name" value="Pept_M16_N"/>
</dbReference>
<dbReference type="AlphaFoldDB" id="A0A6I9YGX8"/>
<evidence type="ECO:0000259" key="6">
    <source>
        <dbReference type="Pfam" id="PF00675"/>
    </source>
</evidence>
<dbReference type="InterPro" id="IPR011650">
    <property type="entry name" value="Peptidase_M20_dimer"/>
</dbReference>
<feature type="region of interest" description="Disordered" evidence="5">
    <location>
        <begin position="117"/>
        <end position="145"/>
    </location>
</feature>
<dbReference type="PANTHER" id="PTHR43270">
    <property type="entry name" value="BETA-ALA-HIS DIPEPTIDASE"/>
    <property type="match status" value="1"/>
</dbReference>
<dbReference type="InterPro" id="IPR002933">
    <property type="entry name" value="Peptidase_M20"/>
</dbReference>
<keyword evidence="2" id="KW-0645">Protease</keyword>
<dbReference type="PANTHER" id="PTHR43270:SF1">
    <property type="entry name" value="BETA-ALA-HIS DIPEPTIDASE"/>
    <property type="match status" value="1"/>
</dbReference>
<dbReference type="Proteomes" id="UP000504617">
    <property type="component" value="Unplaced"/>
</dbReference>
<dbReference type="SUPFAM" id="SSF63411">
    <property type="entry name" value="LuxS/MPP-like metallohydrolase"/>
    <property type="match status" value="1"/>
</dbReference>
<dbReference type="InterPro" id="IPR001261">
    <property type="entry name" value="ArgE/DapE_CS"/>
</dbReference>
<evidence type="ECO:0000313" key="8">
    <source>
        <dbReference type="Proteomes" id="UP000504617"/>
    </source>
</evidence>
<proteinExistence type="inferred from homology"/>